<dbReference type="PANTHER" id="PTHR35271:SF1">
    <property type="entry name" value="ABC TRANSPORTER, SUBSTRATE-BINDING LIPOPROTEIN"/>
    <property type="match status" value="1"/>
</dbReference>
<sequence>MIKTTINASRRLRACAALLLTLGMGIAPQAAYAVLDEGDGAIELPGPGADARSTVSEVMARIQSGSVPAADQRPFMRPITLAQLEDQLRRPEVQASIGKGTIAVLYPNVEPQFRPAFTSIIQGIEERTKLRVRSYPVDPKMDIAELNATLKQNGTKVVIALGRQGLNATAGLDREITVLVGGVLLLSDAENVAGISLTPDPAVLFARLRALLPDLRRVVVVYDPAKSDWLIRLARDAARAQGLELVAHVANDLARAAQLYPQVIGSADNRRDALWLPHDSTTVEESTILPLVLKESWNSGVPVFSSNMLHVKKGALFAMAPNNVELGRTLASSALGVIAGDGKRRSLTPLRELQTAINLRTASHMGLNLGHQQQRNFDFVFPQP</sequence>
<organism evidence="2 3">
    <name type="scientific">Pseudoduganella aquatica</name>
    <dbReference type="NCBI Taxonomy" id="2660641"/>
    <lineage>
        <taxon>Bacteria</taxon>
        <taxon>Pseudomonadati</taxon>
        <taxon>Pseudomonadota</taxon>
        <taxon>Betaproteobacteria</taxon>
        <taxon>Burkholderiales</taxon>
        <taxon>Oxalobacteraceae</taxon>
        <taxon>Telluria group</taxon>
        <taxon>Pseudoduganella</taxon>
    </lineage>
</organism>
<accession>A0A7X4KLJ8</accession>
<keyword evidence="3" id="KW-1185">Reference proteome</keyword>
<evidence type="ECO:0008006" key="4">
    <source>
        <dbReference type="Google" id="ProtNLM"/>
    </source>
</evidence>
<protein>
    <recommendedName>
        <fullName evidence="4">ABC transporter substrate-binding protein</fullName>
    </recommendedName>
</protein>
<evidence type="ECO:0000313" key="2">
    <source>
        <dbReference type="EMBL" id="MYN06850.1"/>
    </source>
</evidence>
<comment type="caution">
    <text evidence="2">The sequence shown here is derived from an EMBL/GenBank/DDBJ whole genome shotgun (WGS) entry which is preliminary data.</text>
</comment>
<feature type="chain" id="PRO_5031357352" description="ABC transporter substrate-binding protein" evidence="1">
    <location>
        <begin position="34"/>
        <end position="384"/>
    </location>
</feature>
<evidence type="ECO:0000313" key="3">
    <source>
        <dbReference type="Proteomes" id="UP000450676"/>
    </source>
</evidence>
<proteinExistence type="predicted"/>
<evidence type="ECO:0000256" key="1">
    <source>
        <dbReference type="SAM" id="SignalP"/>
    </source>
</evidence>
<dbReference type="EMBL" id="WWCU01000004">
    <property type="protein sequence ID" value="MYN06850.1"/>
    <property type="molecule type" value="Genomic_DNA"/>
</dbReference>
<feature type="signal peptide" evidence="1">
    <location>
        <begin position="1"/>
        <end position="33"/>
    </location>
</feature>
<reference evidence="2 3" key="1">
    <citation type="submission" date="2019-12" db="EMBL/GenBank/DDBJ databases">
        <title>Novel species isolated from a subtropical stream in China.</title>
        <authorList>
            <person name="Lu H."/>
        </authorList>
    </citation>
    <scope>NUCLEOTIDE SEQUENCE [LARGE SCALE GENOMIC DNA]</scope>
    <source>
        <strain evidence="2 3">FT127W</strain>
    </source>
</reference>
<dbReference type="Pfam" id="PF04392">
    <property type="entry name" value="ABC_sub_bind"/>
    <property type="match status" value="1"/>
</dbReference>
<name>A0A7X4KLJ8_9BURK</name>
<dbReference type="PANTHER" id="PTHR35271">
    <property type="entry name" value="ABC TRANSPORTER, SUBSTRATE-BINDING LIPOPROTEIN-RELATED"/>
    <property type="match status" value="1"/>
</dbReference>
<dbReference type="RefSeq" id="WP_161071235.1">
    <property type="nucleotide sequence ID" value="NZ_CP086370.1"/>
</dbReference>
<dbReference type="Gene3D" id="3.40.50.2300">
    <property type="match status" value="1"/>
</dbReference>
<dbReference type="Proteomes" id="UP000450676">
    <property type="component" value="Unassembled WGS sequence"/>
</dbReference>
<gene>
    <name evidence="2" type="ORF">GTP77_05815</name>
</gene>
<keyword evidence="1" id="KW-0732">Signal</keyword>
<dbReference type="InterPro" id="IPR007487">
    <property type="entry name" value="ABC_transpt-TYRBP-like"/>
</dbReference>
<dbReference type="AlphaFoldDB" id="A0A7X4KLJ8"/>